<evidence type="ECO:0000256" key="1">
    <source>
        <dbReference type="SAM" id="SignalP"/>
    </source>
</evidence>
<dbReference type="AlphaFoldDB" id="A0A084W0A6"/>
<dbReference type="EMBL" id="ATLV01019107">
    <property type="status" value="NOT_ANNOTATED_CDS"/>
    <property type="molecule type" value="Genomic_DNA"/>
</dbReference>
<dbReference type="EnsemblMetazoa" id="ASIC011594-RA">
    <property type="protein sequence ID" value="ASIC011594-PA"/>
    <property type="gene ID" value="ASIC011594"/>
</dbReference>
<evidence type="ECO:0000313" key="2">
    <source>
        <dbReference type="EMBL" id="KFB43650.1"/>
    </source>
</evidence>
<keyword evidence="1" id="KW-0732">Signal</keyword>
<sequence>MFCLLLAVAAFVLTGGPSLCHCDRPHLSPGSAFYRSDPLAGNGFEESVWNSIGNEPDSSVTHGEGANVIPITKLTLASTVPWQRAVVSARELIVLESLLNRYRKYMVDQFSRYDDACSVLYDDGEAVDSYNDSVEISLGQAVAGRLDDTSGSGGEKTFNTLRKDDSSGATMKLSQPFKDYCSRSARQFYHCLRENVSDQQLMGIIHEYLLTICTRDPLTGSNVLQKRDTPRYVSKQKFHSWGGKRSNDQAFYPWGGKRTVVRPHKQPKVVIRNPFHSWGGKRSDASAAASEVSA</sequence>
<name>A0A084W0A6_ANOSI</name>
<reference evidence="2 4" key="1">
    <citation type="journal article" date="2014" name="BMC Genomics">
        <title>Genome sequence of Anopheles sinensis provides insight into genetics basis of mosquito competence for malaria parasites.</title>
        <authorList>
            <person name="Zhou D."/>
            <person name="Zhang D."/>
            <person name="Ding G."/>
            <person name="Shi L."/>
            <person name="Hou Q."/>
            <person name="Ye Y."/>
            <person name="Xu Y."/>
            <person name="Zhou H."/>
            <person name="Xiong C."/>
            <person name="Li S."/>
            <person name="Yu J."/>
            <person name="Hong S."/>
            <person name="Yu X."/>
            <person name="Zou P."/>
            <person name="Chen C."/>
            <person name="Chang X."/>
            <person name="Wang W."/>
            <person name="Lv Y."/>
            <person name="Sun Y."/>
            <person name="Ma L."/>
            <person name="Shen B."/>
            <person name="Zhu C."/>
        </authorList>
    </citation>
    <scope>NUCLEOTIDE SEQUENCE [LARGE SCALE GENOMIC DNA]</scope>
</reference>
<proteinExistence type="predicted"/>
<feature type="chain" id="PRO_5001784366" evidence="1">
    <location>
        <begin position="23"/>
        <end position="294"/>
    </location>
</feature>
<accession>A0A084W0A6</accession>
<evidence type="ECO:0000313" key="4">
    <source>
        <dbReference type="Proteomes" id="UP000030765"/>
    </source>
</evidence>
<reference evidence="3" key="2">
    <citation type="submission" date="2020-05" db="UniProtKB">
        <authorList>
            <consortium name="EnsemblMetazoa"/>
        </authorList>
    </citation>
    <scope>IDENTIFICATION</scope>
</reference>
<dbReference type="VEuPathDB" id="VectorBase:ASIC011594"/>
<evidence type="ECO:0000313" key="3">
    <source>
        <dbReference type="EnsemblMetazoa" id="ASIC011594-PA"/>
    </source>
</evidence>
<organism evidence="2">
    <name type="scientific">Anopheles sinensis</name>
    <name type="common">Mosquito</name>
    <dbReference type="NCBI Taxonomy" id="74873"/>
    <lineage>
        <taxon>Eukaryota</taxon>
        <taxon>Metazoa</taxon>
        <taxon>Ecdysozoa</taxon>
        <taxon>Arthropoda</taxon>
        <taxon>Hexapoda</taxon>
        <taxon>Insecta</taxon>
        <taxon>Pterygota</taxon>
        <taxon>Neoptera</taxon>
        <taxon>Endopterygota</taxon>
        <taxon>Diptera</taxon>
        <taxon>Nematocera</taxon>
        <taxon>Culicoidea</taxon>
        <taxon>Culicidae</taxon>
        <taxon>Anophelinae</taxon>
        <taxon>Anopheles</taxon>
    </lineage>
</organism>
<feature type="signal peptide" evidence="1">
    <location>
        <begin position="1"/>
        <end position="22"/>
    </location>
</feature>
<dbReference type="OrthoDB" id="7756265at2759"/>
<dbReference type="Proteomes" id="UP000030765">
    <property type="component" value="Unassembled WGS sequence"/>
</dbReference>
<dbReference type="EMBL" id="KE525262">
    <property type="protein sequence ID" value="KFB43650.1"/>
    <property type="molecule type" value="Genomic_DNA"/>
</dbReference>
<dbReference type="VEuPathDB" id="VectorBase:ASIS011283"/>
<keyword evidence="4" id="KW-1185">Reference proteome</keyword>
<dbReference type="OMA" id="GCEWTSR"/>
<protein>
    <submittedName>
        <fullName evidence="2">AGAP013518-PA-like protein</fullName>
    </submittedName>
</protein>
<gene>
    <name evidence="2" type="ORF">ZHAS_00011594</name>
</gene>